<evidence type="ECO:0000259" key="1">
    <source>
        <dbReference type="Pfam" id="PF19912"/>
    </source>
</evidence>
<dbReference type="RefSeq" id="WP_014182859.1">
    <property type="nucleotide sequence ID" value="NC_016584.1"/>
</dbReference>
<dbReference type="Proteomes" id="UP000006346">
    <property type="component" value="Chromosome"/>
</dbReference>
<dbReference type="eggNOG" id="COG1975">
    <property type="taxonomic scope" value="Bacteria"/>
</dbReference>
<dbReference type="InterPro" id="IPR045965">
    <property type="entry name" value="DUF6385"/>
</dbReference>
<evidence type="ECO:0000313" key="2">
    <source>
        <dbReference type="EMBL" id="AET66033.1"/>
    </source>
</evidence>
<reference evidence="3" key="1">
    <citation type="submission" date="2011-11" db="EMBL/GenBank/DDBJ databases">
        <title>Complete sequence of Desulfosporosinus orientis DSM 765.</title>
        <authorList>
            <person name="Lucas S."/>
            <person name="Han J."/>
            <person name="Lapidus A."/>
            <person name="Cheng J.-F."/>
            <person name="Goodwin L."/>
            <person name="Pitluck S."/>
            <person name="Peters L."/>
            <person name="Ovchinnikova G."/>
            <person name="Teshima H."/>
            <person name="Detter J.C."/>
            <person name="Han C."/>
            <person name="Tapia R."/>
            <person name="Land M."/>
            <person name="Hauser L."/>
            <person name="Kyrpides N."/>
            <person name="Ivanova N."/>
            <person name="Pagani I."/>
            <person name="Pester M."/>
            <person name="Spring S."/>
            <person name="Ollivier B."/>
            <person name="Rattei T."/>
            <person name="Klenk H.-P."/>
            <person name="Wagner M."/>
            <person name="Loy A."/>
            <person name="Woyke T."/>
        </authorList>
    </citation>
    <scope>NUCLEOTIDE SEQUENCE [LARGE SCALE GENOMIC DNA]</scope>
    <source>
        <strain evidence="3">ATCC 19365 / DSM 765 / NCIMB 8382 / VKM B-1628</strain>
    </source>
</reference>
<feature type="domain" description="DUF6385" evidence="1">
    <location>
        <begin position="273"/>
        <end position="351"/>
    </location>
</feature>
<organism evidence="2 3">
    <name type="scientific">Desulfosporosinus orientis (strain ATCC 19365 / DSM 765 / NCIMB 8382 / VKM B-1628 / Singapore I)</name>
    <name type="common">Desulfotomaculum orientis</name>
    <dbReference type="NCBI Taxonomy" id="768706"/>
    <lineage>
        <taxon>Bacteria</taxon>
        <taxon>Bacillati</taxon>
        <taxon>Bacillota</taxon>
        <taxon>Clostridia</taxon>
        <taxon>Eubacteriales</taxon>
        <taxon>Desulfitobacteriaceae</taxon>
        <taxon>Desulfosporosinus</taxon>
    </lineage>
</organism>
<dbReference type="OrthoDB" id="1808778at2"/>
<gene>
    <name evidence="2" type="ordered locus">Desor_0319</name>
</gene>
<dbReference type="AlphaFoldDB" id="G7W517"/>
<proteinExistence type="predicted"/>
<dbReference type="KEGG" id="dor:Desor_0319"/>
<sequence>MRKFMASFNKVSNGNFLVKSGAQAAFPEGWLQIAGNQESSWIFKSELPGVPPCLEISNVTAIRSGIIQSVEASLDVSKSKEWMIVIILKADSPDRKAYLRIFPKSLKGAVCQPWEYCFDSGVAKEQIKQVLGVGPDIQSLRLETGILGPGVLNIYQIIAYKLSPQLTKRRVKKPKPKVCHINSIQSIGEIIKPIQLAAPIPLKLPLGFQGNVNADVRNLSPNRDKVQIYGSHQVPIATSASGRVQVEINGRGFYESLEDVTAGKTMASTITRDISALPRCSFAVWNYGEHLAYVQAELSPDGIHWTEEGEPKEIRLGKLVIVTPKHYLRYTRLTYQAEELTGLRIWVQAQN</sequence>
<name>G7W517_DESOD</name>
<dbReference type="STRING" id="768706.Desor_0319"/>
<accession>G7W517</accession>
<dbReference type="Pfam" id="PF19912">
    <property type="entry name" value="DUF6385"/>
    <property type="match status" value="1"/>
</dbReference>
<keyword evidence="3" id="KW-1185">Reference proteome</keyword>
<protein>
    <recommendedName>
        <fullName evidence="1">DUF6385 domain-containing protein</fullName>
    </recommendedName>
</protein>
<reference evidence="2 3" key="2">
    <citation type="journal article" date="2012" name="J. Bacteriol.">
        <title>Complete genome sequences of Desulfosporosinus orientis DSM765T, Desulfosporosinus youngiae DSM17734T, Desulfosporosinus meridiei DSM13257T, and Desulfosporosinus acidiphilus DSM22704T.</title>
        <authorList>
            <person name="Pester M."/>
            <person name="Brambilla E."/>
            <person name="Alazard D."/>
            <person name="Rattei T."/>
            <person name="Weinmaier T."/>
            <person name="Han J."/>
            <person name="Lucas S."/>
            <person name="Lapidus A."/>
            <person name="Cheng J.F."/>
            <person name="Goodwin L."/>
            <person name="Pitluck S."/>
            <person name="Peters L."/>
            <person name="Ovchinnikova G."/>
            <person name="Teshima H."/>
            <person name="Detter J.C."/>
            <person name="Han C.S."/>
            <person name="Tapia R."/>
            <person name="Land M.L."/>
            <person name="Hauser L."/>
            <person name="Kyrpides N.C."/>
            <person name="Ivanova N.N."/>
            <person name="Pagani I."/>
            <person name="Huntmann M."/>
            <person name="Wei C.L."/>
            <person name="Davenport K.W."/>
            <person name="Daligault H."/>
            <person name="Chain P.S."/>
            <person name="Chen A."/>
            <person name="Mavromatis K."/>
            <person name="Markowitz V."/>
            <person name="Szeto E."/>
            <person name="Mikhailova N."/>
            <person name="Pati A."/>
            <person name="Wagner M."/>
            <person name="Woyke T."/>
            <person name="Ollivier B."/>
            <person name="Klenk H.P."/>
            <person name="Spring S."/>
            <person name="Loy A."/>
        </authorList>
    </citation>
    <scope>NUCLEOTIDE SEQUENCE [LARGE SCALE GENOMIC DNA]</scope>
    <source>
        <strain evidence="3">ATCC 19365 / DSM 765 / NCIMB 8382 / VKM B-1628</strain>
    </source>
</reference>
<dbReference type="HOGENOM" id="CLU_789241_0_0_9"/>
<dbReference type="PATRIC" id="fig|768706.3.peg.279"/>
<evidence type="ECO:0000313" key="3">
    <source>
        <dbReference type="Proteomes" id="UP000006346"/>
    </source>
</evidence>
<dbReference type="EMBL" id="CP003108">
    <property type="protein sequence ID" value="AET66033.1"/>
    <property type="molecule type" value="Genomic_DNA"/>
</dbReference>